<feature type="chain" id="PRO_5012139139" evidence="1">
    <location>
        <begin position="19"/>
        <end position="101"/>
    </location>
</feature>
<organism evidence="2 3">
    <name type="scientific">Paraburkholderia phenazinium</name>
    <dbReference type="NCBI Taxonomy" id="60549"/>
    <lineage>
        <taxon>Bacteria</taxon>
        <taxon>Pseudomonadati</taxon>
        <taxon>Pseudomonadota</taxon>
        <taxon>Betaproteobacteria</taxon>
        <taxon>Burkholderiales</taxon>
        <taxon>Burkholderiaceae</taxon>
        <taxon>Paraburkholderia</taxon>
    </lineage>
</organism>
<gene>
    <name evidence="2" type="ORF">SAMN05444168_2742</name>
</gene>
<dbReference type="RefSeq" id="WP_083611420.1">
    <property type="nucleotide sequence ID" value="NZ_FSRM01000001.1"/>
</dbReference>
<dbReference type="AlphaFoldDB" id="A0A1N6GW13"/>
<protein>
    <submittedName>
        <fullName evidence="2">Uncharacterized protein</fullName>
    </submittedName>
</protein>
<sequence length="101" mass="10974">MKVLCTALLATVALTAHAAEPAPNQQWRAIPASLHDVIMNGYKLVSAFDTPGQQSSRTVRTYVLQKDDSLVQCTESHDGAVGEFRCSEIVQPYLASLQGKK</sequence>
<accession>A0A1N6GW13</accession>
<evidence type="ECO:0000256" key="1">
    <source>
        <dbReference type="SAM" id="SignalP"/>
    </source>
</evidence>
<feature type="signal peptide" evidence="1">
    <location>
        <begin position="1"/>
        <end position="18"/>
    </location>
</feature>
<dbReference type="Proteomes" id="UP000184693">
    <property type="component" value="Unassembled WGS sequence"/>
</dbReference>
<evidence type="ECO:0000313" key="2">
    <source>
        <dbReference type="EMBL" id="SIO11743.1"/>
    </source>
</evidence>
<dbReference type="OrthoDB" id="9008568at2"/>
<dbReference type="EMBL" id="FSRM01000001">
    <property type="protein sequence ID" value="SIO11743.1"/>
    <property type="molecule type" value="Genomic_DNA"/>
</dbReference>
<evidence type="ECO:0000313" key="3">
    <source>
        <dbReference type="Proteomes" id="UP000184693"/>
    </source>
</evidence>
<keyword evidence="1" id="KW-0732">Signal</keyword>
<proteinExistence type="predicted"/>
<reference evidence="2 3" key="1">
    <citation type="submission" date="2016-11" db="EMBL/GenBank/DDBJ databases">
        <authorList>
            <person name="Jaros S."/>
            <person name="Januszkiewicz K."/>
            <person name="Wedrychowicz H."/>
        </authorList>
    </citation>
    <scope>NUCLEOTIDE SEQUENCE [LARGE SCALE GENOMIC DNA]</scope>
    <source>
        <strain evidence="2 3">GAS86</strain>
    </source>
</reference>
<name>A0A1N6GW13_9BURK</name>